<dbReference type="SUPFAM" id="SSF116726">
    <property type="entry name" value="TrkA C-terminal domain-like"/>
    <property type="match status" value="1"/>
</dbReference>
<comment type="caution">
    <text evidence="1">The sequence shown here is derived from an EMBL/GenBank/DDBJ whole genome shotgun (WGS) entry which is preliminary data.</text>
</comment>
<name>A0A7Z0MPU2_9GAMM</name>
<evidence type="ECO:0008006" key="3">
    <source>
        <dbReference type="Google" id="ProtNLM"/>
    </source>
</evidence>
<organism evidence="1 2">
    <name type="scientific">Candidatus Methanofishera endochildressiae</name>
    <dbReference type="NCBI Taxonomy" id="2738884"/>
    <lineage>
        <taxon>Bacteria</taxon>
        <taxon>Pseudomonadati</taxon>
        <taxon>Pseudomonadota</taxon>
        <taxon>Gammaproteobacteria</taxon>
        <taxon>Candidatus Methanofishera</taxon>
    </lineage>
</organism>
<sequence length="92" mass="10562">MLGDIISNPRNREEDLELMAFVIRSAGKEIILPPNDHKIKAGDQLLFCGTANAKQALKATINNEYTLHYLQTGRYKQSSYFAQWFARRFNKA</sequence>
<gene>
    <name evidence="1" type="ORF">H0A75_07120</name>
</gene>
<evidence type="ECO:0000313" key="2">
    <source>
        <dbReference type="Proteomes" id="UP000537890"/>
    </source>
</evidence>
<dbReference type="GO" id="GO:0006813">
    <property type="term" value="P:potassium ion transport"/>
    <property type="evidence" value="ECO:0007669"/>
    <property type="project" value="InterPro"/>
</dbReference>
<dbReference type="Proteomes" id="UP000537890">
    <property type="component" value="Unassembled WGS sequence"/>
</dbReference>
<dbReference type="AlphaFoldDB" id="A0A7Z0MPU2"/>
<accession>A0A7Z0MPU2</accession>
<dbReference type="EMBL" id="JACCHS010000136">
    <property type="protein sequence ID" value="NYT47367.1"/>
    <property type="molecule type" value="Genomic_DNA"/>
</dbReference>
<dbReference type="InterPro" id="IPR036721">
    <property type="entry name" value="RCK_C_sf"/>
</dbReference>
<proteinExistence type="predicted"/>
<reference evidence="1 2" key="1">
    <citation type="submission" date="2020-05" db="EMBL/GenBank/DDBJ databases">
        <title>Horizontal transmission and recombination maintain forever young bacterial symbiont genomes.</title>
        <authorList>
            <person name="Russell S.L."/>
            <person name="Pepper-Tunick E."/>
            <person name="Svedberg J."/>
            <person name="Byrne A."/>
            <person name="Ruelas Castillo J."/>
            <person name="Vollmers C."/>
            <person name="Beinart R.A."/>
            <person name="Corbett-Detig R."/>
        </authorList>
    </citation>
    <scope>NUCLEOTIDE SEQUENCE [LARGE SCALE GENOMIC DNA]</scope>
    <source>
        <strain evidence="1">4727-3</strain>
    </source>
</reference>
<protein>
    <recommendedName>
        <fullName evidence="3">RCK C-terminal domain-containing protein</fullName>
    </recommendedName>
</protein>
<evidence type="ECO:0000313" key="1">
    <source>
        <dbReference type="EMBL" id="NYT47367.1"/>
    </source>
</evidence>